<feature type="domain" description="HTH cro/C1-type" evidence="3">
    <location>
        <begin position="21"/>
        <end position="75"/>
    </location>
</feature>
<comment type="similarity">
    <text evidence="1">Belongs to the short-chain fatty acyl-CoA assimilation regulator (ScfR) family.</text>
</comment>
<gene>
    <name evidence="4" type="ORF">AB3N04_00325</name>
</gene>
<organism evidence="4">
    <name type="scientific">Alkalihalophilus sp. As8PL</name>
    <dbReference type="NCBI Taxonomy" id="3237103"/>
    <lineage>
        <taxon>Bacteria</taxon>
        <taxon>Bacillati</taxon>
        <taxon>Bacillota</taxon>
        <taxon>Bacilli</taxon>
        <taxon>Bacillales</taxon>
        <taxon>Bacillaceae</taxon>
        <taxon>Alkalihalophilus</taxon>
    </lineage>
</organism>
<dbReference type="InterPro" id="IPR010982">
    <property type="entry name" value="Lambda_DNA-bd_dom_sf"/>
</dbReference>
<name>A0AB39BN31_9BACI</name>
<dbReference type="CDD" id="cd00093">
    <property type="entry name" value="HTH_XRE"/>
    <property type="match status" value="1"/>
</dbReference>
<dbReference type="EMBL" id="CP162550">
    <property type="protein sequence ID" value="XDI35201.1"/>
    <property type="molecule type" value="Genomic_DNA"/>
</dbReference>
<evidence type="ECO:0000259" key="3">
    <source>
        <dbReference type="PROSITE" id="PS50943"/>
    </source>
</evidence>
<dbReference type="Gene3D" id="1.10.10.2910">
    <property type="match status" value="1"/>
</dbReference>
<dbReference type="GO" id="GO:0003677">
    <property type="term" value="F:DNA binding"/>
    <property type="evidence" value="ECO:0007669"/>
    <property type="project" value="UniProtKB-KW"/>
</dbReference>
<keyword evidence="4" id="KW-0614">Plasmid</keyword>
<dbReference type="Pfam" id="PF06114">
    <property type="entry name" value="Peptidase_M78"/>
    <property type="match status" value="1"/>
</dbReference>
<evidence type="ECO:0000256" key="2">
    <source>
        <dbReference type="ARBA" id="ARBA00023125"/>
    </source>
</evidence>
<accession>A0AB39BN31</accession>
<sequence length="364" mass="42236">MAPNNVYEADFDFIVAPGETLLETMEELNITQTELSKRTGRSLKTINEIIKGKQPILPETAIQLEKALGVPAKIWNNLEKNYKESLAKVEERKQLEHEVEKLKLFPINQMIKFGWIEKKKDKLLQLDVLLKFFRVSTIDNLEAVWEGKVAFRKSEAYDTNALAMATWIRKAEIEAESIKCQPYKKKTFEEVLKKIRNELVSETNPNKIISELQQRCATAGVAVVFERELKGCRVSGATKWIAPDKALISLSFRHKSHDHLWFTFFHEAAHILLHKKRIMFIEGTKYEGFEAEEQEADIFSSNILIPNDSFEQFLTKGDYSAPHIIEFAEEHNLHPGIIVGRLQHQKIIRYSELNHLKQRYEWAD</sequence>
<evidence type="ECO:0000256" key="1">
    <source>
        <dbReference type="ARBA" id="ARBA00007227"/>
    </source>
</evidence>
<keyword evidence="2" id="KW-0238">DNA-binding</keyword>
<reference evidence="4" key="1">
    <citation type="submission" date="2024-07" db="EMBL/GenBank/DDBJ databases">
        <title>Identification and characteristics of an arsenic-resistant bacterial isolate, which belongs to a novel species.</title>
        <authorList>
            <person name="Juszczyk A."/>
            <person name="Kowalczyk A."/>
            <person name="Was K."/>
            <person name="Kosowicz W."/>
            <person name="Budzyn A."/>
            <person name="Latowski D."/>
        </authorList>
    </citation>
    <scope>NUCLEOTIDE SEQUENCE</scope>
    <source>
        <strain evidence="4">As8PL</strain>
        <plasmid evidence="4">unnamed</plasmid>
    </source>
</reference>
<dbReference type="AlphaFoldDB" id="A0AB39BN31"/>
<geneLocation type="plasmid" evidence="4">
    <name>unnamed</name>
</geneLocation>
<dbReference type="PANTHER" id="PTHR36924:SF1">
    <property type="entry name" value="ANTITOXIN HIGA-1"/>
    <property type="match status" value="1"/>
</dbReference>
<dbReference type="RefSeq" id="WP_368502816.1">
    <property type="nucleotide sequence ID" value="NZ_CP162550.1"/>
</dbReference>
<protein>
    <submittedName>
        <fullName evidence="4">HigA family addiction module antitoxin</fullName>
    </submittedName>
</protein>
<dbReference type="InterPro" id="IPR013430">
    <property type="entry name" value="Toxin_antidote_HigA"/>
</dbReference>
<dbReference type="NCBIfam" id="TIGR02607">
    <property type="entry name" value="antidote_HigA"/>
    <property type="match status" value="1"/>
</dbReference>
<dbReference type="SUPFAM" id="SSF47413">
    <property type="entry name" value="lambda repressor-like DNA-binding domains"/>
    <property type="match status" value="1"/>
</dbReference>
<dbReference type="Gene3D" id="1.10.260.40">
    <property type="entry name" value="lambda repressor-like DNA-binding domains"/>
    <property type="match status" value="1"/>
</dbReference>
<evidence type="ECO:0000313" key="4">
    <source>
        <dbReference type="EMBL" id="XDI35201.1"/>
    </source>
</evidence>
<dbReference type="SMART" id="SM00530">
    <property type="entry name" value="HTH_XRE"/>
    <property type="match status" value="1"/>
</dbReference>
<proteinExistence type="inferred from homology"/>
<dbReference type="InterPro" id="IPR010359">
    <property type="entry name" value="IrrE_HExxH"/>
</dbReference>
<dbReference type="Pfam" id="PF01381">
    <property type="entry name" value="HTH_3"/>
    <property type="match status" value="1"/>
</dbReference>
<dbReference type="PANTHER" id="PTHR36924">
    <property type="entry name" value="ANTITOXIN HIGA-1"/>
    <property type="match status" value="1"/>
</dbReference>
<dbReference type="InterPro" id="IPR001387">
    <property type="entry name" value="Cro/C1-type_HTH"/>
</dbReference>
<dbReference type="PROSITE" id="PS50943">
    <property type="entry name" value="HTH_CROC1"/>
    <property type="match status" value="1"/>
</dbReference>